<dbReference type="Pfam" id="PF14772">
    <property type="entry name" value="NYD-SP28"/>
    <property type="match status" value="1"/>
</dbReference>
<organism evidence="2 3">
    <name type="scientific">Perkinsus olseni</name>
    <name type="common">Perkinsus atlanticus</name>
    <dbReference type="NCBI Taxonomy" id="32597"/>
    <lineage>
        <taxon>Eukaryota</taxon>
        <taxon>Sar</taxon>
        <taxon>Alveolata</taxon>
        <taxon>Perkinsozoa</taxon>
        <taxon>Perkinsea</taxon>
        <taxon>Perkinsida</taxon>
        <taxon>Perkinsidae</taxon>
        <taxon>Perkinsus</taxon>
    </lineage>
</organism>
<keyword evidence="3" id="KW-1185">Reference proteome</keyword>
<dbReference type="InterPro" id="IPR039505">
    <property type="entry name" value="DRC1/2_N"/>
</dbReference>
<gene>
    <name evidence="2" type="ORF">FOZ63_033149</name>
</gene>
<sequence length="78" mass="8771">MDKAIAIAARSDADLVEEITNIKVDADDAENGRRIQDENARLDRYETLQIEAITSNRKNAAVEMKWSDLARINIAQVI</sequence>
<proteinExistence type="predicted"/>
<evidence type="ECO:0000313" key="3">
    <source>
        <dbReference type="Proteomes" id="UP000553632"/>
    </source>
</evidence>
<name>A0A7J6UNN2_PEROL</name>
<evidence type="ECO:0000313" key="2">
    <source>
        <dbReference type="EMBL" id="KAF4758832.1"/>
    </source>
</evidence>
<dbReference type="AlphaFoldDB" id="A0A7J6UNN2"/>
<dbReference type="Proteomes" id="UP000553632">
    <property type="component" value="Unassembled WGS sequence"/>
</dbReference>
<dbReference type="EMBL" id="JABANO010000934">
    <property type="protein sequence ID" value="KAF4758832.1"/>
    <property type="molecule type" value="Genomic_DNA"/>
</dbReference>
<comment type="caution">
    <text evidence="2">The sequence shown here is derived from an EMBL/GenBank/DDBJ whole genome shotgun (WGS) entry which is preliminary data.</text>
</comment>
<evidence type="ECO:0000259" key="1">
    <source>
        <dbReference type="Pfam" id="PF14772"/>
    </source>
</evidence>
<reference evidence="2 3" key="1">
    <citation type="submission" date="2020-04" db="EMBL/GenBank/DDBJ databases">
        <title>Perkinsus olseni comparative genomics.</title>
        <authorList>
            <person name="Bogema D.R."/>
        </authorList>
    </citation>
    <scope>NUCLEOTIDE SEQUENCE [LARGE SCALE GENOMIC DNA]</scope>
    <source>
        <strain evidence="2 3">ATCC PRA-207</strain>
    </source>
</reference>
<feature type="domain" description="Dynein regulatory complex protein 1/2 N-terminal" evidence="1">
    <location>
        <begin position="24"/>
        <end position="76"/>
    </location>
</feature>
<accession>A0A7J6UNN2</accession>
<protein>
    <recommendedName>
        <fullName evidence="1">Dynein regulatory complex protein 1/2 N-terminal domain-containing protein</fullName>
    </recommendedName>
</protein>